<feature type="region of interest" description="Disordered" evidence="5">
    <location>
        <begin position="51"/>
        <end position="76"/>
    </location>
</feature>
<dbReference type="FunFam" id="3.30.160.60:FF:000474">
    <property type="entry name" value="zinc finger protein 367"/>
    <property type="match status" value="1"/>
</dbReference>
<evidence type="ECO:0000313" key="7">
    <source>
        <dbReference type="EMBL" id="CAD7574443.1"/>
    </source>
</evidence>
<keyword evidence="3" id="KW-0862">Zinc</keyword>
<keyword evidence="1" id="KW-0479">Metal-binding</keyword>
<dbReference type="SUPFAM" id="SSF57667">
    <property type="entry name" value="beta-beta-alpha zinc fingers"/>
    <property type="match status" value="2"/>
</dbReference>
<gene>
    <name evidence="7" type="ORF">TCMB3V08_LOCUS7056</name>
</gene>
<dbReference type="SMART" id="SM00355">
    <property type="entry name" value="ZnF_C2H2"/>
    <property type="match status" value="2"/>
</dbReference>
<feature type="domain" description="C2H2-type" evidence="6">
    <location>
        <begin position="277"/>
        <end position="306"/>
    </location>
</feature>
<dbReference type="PANTHER" id="PTHR23235:SF130">
    <property type="entry name" value="ZINC FINGER PROTEIN 367"/>
    <property type="match status" value="1"/>
</dbReference>
<dbReference type="InterPro" id="IPR013087">
    <property type="entry name" value="Znf_C2H2_type"/>
</dbReference>
<organism evidence="7">
    <name type="scientific">Timema californicum</name>
    <name type="common">California timema</name>
    <name type="synonym">Walking stick</name>
    <dbReference type="NCBI Taxonomy" id="61474"/>
    <lineage>
        <taxon>Eukaryota</taxon>
        <taxon>Metazoa</taxon>
        <taxon>Ecdysozoa</taxon>
        <taxon>Arthropoda</taxon>
        <taxon>Hexapoda</taxon>
        <taxon>Insecta</taxon>
        <taxon>Pterygota</taxon>
        <taxon>Neoptera</taxon>
        <taxon>Polyneoptera</taxon>
        <taxon>Phasmatodea</taxon>
        <taxon>Timematodea</taxon>
        <taxon>Timematoidea</taxon>
        <taxon>Timematidae</taxon>
        <taxon>Timema</taxon>
    </lineage>
</organism>
<dbReference type="AlphaFoldDB" id="A0A7R9P965"/>
<name>A0A7R9P965_TIMCA</name>
<accession>A0A7R9P965</accession>
<keyword evidence="2 4" id="KW-0863">Zinc-finger</keyword>
<feature type="domain" description="C2H2-type" evidence="6">
    <location>
        <begin position="98"/>
        <end position="125"/>
    </location>
</feature>
<dbReference type="GO" id="GO:0000978">
    <property type="term" value="F:RNA polymerase II cis-regulatory region sequence-specific DNA binding"/>
    <property type="evidence" value="ECO:0007669"/>
    <property type="project" value="TreeGrafter"/>
</dbReference>
<dbReference type="PANTHER" id="PTHR23235">
    <property type="entry name" value="KRUEPPEL-LIKE TRANSCRIPTION FACTOR"/>
    <property type="match status" value="1"/>
</dbReference>
<evidence type="ECO:0000256" key="2">
    <source>
        <dbReference type="ARBA" id="ARBA00022771"/>
    </source>
</evidence>
<evidence type="ECO:0000256" key="1">
    <source>
        <dbReference type="ARBA" id="ARBA00022723"/>
    </source>
</evidence>
<dbReference type="PROSITE" id="PS00028">
    <property type="entry name" value="ZINC_FINGER_C2H2_1"/>
    <property type="match status" value="2"/>
</dbReference>
<evidence type="ECO:0000256" key="3">
    <source>
        <dbReference type="ARBA" id="ARBA00022833"/>
    </source>
</evidence>
<dbReference type="InterPro" id="IPR036236">
    <property type="entry name" value="Znf_C2H2_sf"/>
</dbReference>
<dbReference type="GO" id="GO:0008270">
    <property type="term" value="F:zinc ion binding"/>
    <property type="evidence" value="ECO:0007669"/>
    <property type="project" value="UniProtKB-KW"/>
</dbReference>
<proteinExistence type="predicted"/>
<dbReference type="GO" id="GO:0000981">
    <property type="term" value="F:DNA-binding transcription factor activity, RNA polymerase II-specific"/>
    <property type="evidence" value="ECO:0007669"/>
    <property type="project" value="TreeGrafter"/>
</dbReference>
<sequence>MRVIVNGVMSSTTPELHQTWDGSSCCYLSPSMSESMLYLWNWGDEHLKGDESPSSISTACSEAGIRQRTSQLESKRGRPRAEIISHLIVEGSTSPSAIKCTYCNRVFPREKSLQAHLRTHTGTSGAQTEAGIKGKARPTPPILILKDDIKCDVDLLADLESSVGPSKQEFFDQVSISGKIRDVQLTNIQNGEQEFQTPEYRQSMSLVLVRSMTQYLESRQSLIPGWLRLYSACTQRIFPQHGAARIDDRDSCFHDRPHALIVLSLYSGCAQRRERPYPCDYPGCNRAFTQSGQRKTHQRLHTGEKPFVCSHIGCEMRFTHANRHCPQHPFGGIHRSDDFVLRPVESNPEQSSEVLRWLERYKLEREEKTPSKTPTKIIQKRYKTKKREIENENTSSPLKKPKFRKDLSNEMEQQENCSDMLESVQNECVGSFWQAKLMPFHLMYPENQVCREL</sequence>
<dbReference type="Pfam" id="PF00096">
    <property type="entry name" value="zf-C2H2"/>
    <property type="match status" value="2"/>
</dbReference>
<dbReference type="FunFam" id="3.30.160.60:FF:003212">
    <property type="entry name" value="Zinc finger protein 367"/>
    <property type="match status" value="1"/>
</dbReference>
<feature type="region of interest" description="Disordered" evidence="5">
    <location>
        <begin position="379"/>
        <end position="404"/>
    </location>
</feature>
<evidence type="ECO:0000259" key="6">
    <source>
        <dbReference type="PROSITE" id="PS50157"/>
    </source>
</evidence>
<dbReference type="EMBL" id="OE182373">
    <property type="protein sequence ID" value="CAD7574443.1"/>
    <property type="molecule type" value="Genomic_DNA"/>
</dbReference>
<evidence type="ECO:0000256" key="5">
    <source>
        <dbReference type="SAM" id="MobiDB-lite"/>
    </source>
</evidence>
<dbReference type="PROSITE" id="PS50157">
    <property type="entry name" value="ZINC_FINGER_C2H2_2"/>
    <property type="match status" value="2"/>
</dbReference>
<dbReference type="Gene3D" id="3.30.160.60">
    <property type="entry name" value="Classic Zinc Finger"/>
    <property type="match status" value="3"/>
</dbReference>
<evidence type="ECO:0000256" key="4">
    <source>
        <dbReference type="PROSITE-ProRule" id="PRU00042"/>
    </source>
</evidence>
<protein>
    <submittedName>
        <fullName evidence="7">(California timema) hypothetical protein</fullName>
    </submittedName>
</protein>
<reference evidence="7" key="1">
    <citation type="submission" date="2020-11" db="EMBL/GenBank/DDBJ databases">
        <authorList>
            <person name="Tran Van P."/>
        </authorList>
    </citation>
    <scope>NUCLEOTIDE SEQUENCE</scope>
</reference>